<sequence length="424" mass="48510">MFSSAKILPITQQSQAQKQARRRVLNGGGSLRSNRPTFSIVRVFLTHHGRLACLVNLLLTLNSTPGVKKPNRIYLKNNSVVKVVKYFDPDSQMWKIEISLVYEGTLPSSEMSKPKYPYWSLRSLENWQTFQVSQENFYKFFPGESENSINYFMRHGQAVHNQFTALQKWFKPLVKMVNSGGSFWDSLLISNNGIQEAALFILGDLKNNYPRDTVPTSPSSFYYFSSPLRRCLETMSFLILFLSYQEIQQKQQSRQKIASSPPVYSYSITILPCLHELSSVKTNGQCDTISNKLAKTSLFTPENASRCLNQLSSSSKKPKQQRGQKPQSCSDFSLLYPRDGGKYRGKEIKCDDLKNRNQKVNCTLEKLKELMEVLNSKSDFRVDINWSLFKNNLSTDCTKTNVWSFIHNAELTSSSSTNSYITQL</sequence>
<dbReference type="AlphaFoldDB" id="A0A6C0D0F0"/>
<dbReference type="Gene3D" id="3.40.50.1240">
    <property type="entry name" value="Phosphoglycerate mutase-like"/>
    <property type="match status" value="1"/>
</dbReference>
<protein>
    <submittedName>
        <fullName evidence="2">Uncharacterized protein</fullName>
    </submittedName>
</protein>
<evidence type="ECO:0000313" key="2">
    <source>
        <dbReference type="EMBL" id="QHT10041.1"/>
    </source>
</evidence>
<proteinExistence type="predicted"/>
<accession>A0A6C0D0F0</accession>
<dbReference type="SUPFAM" id="SSF53254">
    <property type="entry name" value="Phosphoglycerate mutase-like"/>
    <property type="match status" value="1"/>
</dbReference>
<dbReference type="EMBL" id="MN739518">
    <property type="protein sequence ID" value="QHT10041.1"/>
    <property type="molecule type" value="Genomic_DNA"/>
</dbReference>
<reference evidence="2" key="1">
    <citation type="journal article" date="2020" name="Nature">
        <title>Giant virus diversity and host interactions through global metagenomics.</title>
        <authorList>
            <person name="Schulz F."/>
            <person name="Roux S."/>
            <person name="Paez-Espino D."/>
            <person name="Jungbluth S."/>
            <person name="Walsh D.A."/>
            <person name="Denef V.J."/>
            <person name="McMahon K.D."/>
            <person name="Konstantinidis K.T."/>
            <person name="Eloe-Fadrosh E.A."/>
            <person name="Kyrpides N.C."/>
            <person name="Woyke T."/>
        </authorList>
    </citation>
    <scope>NUCLEOTIDE SEQUENCE</scope>
    <source>
        <strain evidence="2">GVMAG-M-3300023174-104</strain>
    </source>
</reference>
<organism evidence="2">
    <name type="scientific">viral metagenome</name>
    <dbReference type="NCBI Taxonomy" id="1070528"/>
    <lineage>
        <taxon>unclassified sequences</taxon>
        <taxon>metagenomes</taxon>
        <taxon>organismal metagenomes</taxon>
    </lineage>
</organism>
<dbReference type="InterPro" id="IPR029033">
    <property type="entry name" value="His_PPase_superfam"/>
</dbReference>
<evidence type="ECO:0000256" key="1">
    <source>
        <dbReference type="SAM" id="Coils"/>
    </source>
</evidence>
<name>A0A6C0D0F0_9ZZZZ</name>
<feature type="coiled-coil region" evidence="1">
    <location>
        <begin position="350"/>
        <end position="377"/>
    </location>
</feature>
<keyword evidence="1" id="KW-0175">Coiled coil</keyword>